<evidence type="ECO:0000256" key="1">
    <source>
        <dbReference type="SAM" id="Coils"/>
    </source>
</evidence>
<evidence type="ECO:0000313" key="3">
    <source>
        <dbReference type="EMBL" id="GLI64274.1"/>
    </source>
</evidence>
<dbReference type="EMBL" id="BSDZ01000019">
    <property type="protein sequence ID" value="GLI64274.1"/>
    <property type="molecule type" value="Genomic_DNA"/>
</dbReference>
<protein>
    <recommendedName>
        <fullName evidence="5">GRIP domain-containing protein</fullName>
    </recommendedName>
</protein>
<feature type="region of interest" description="Disordered" evidence="2">
    <location>
        <begin position="576"/>
        <end position="622"/>
    </location>
</feature>
<dbReference type="PANTHER" id="PTHR23159">
    <property type="entry name" value="CENTROSOMAL PROTEIN 2"/>
    <property type="match status" value="1"/>
</dbReference>
<feature type="coiled-coil region" evidence="1">
    <location>
        <begin position="335"/>
        <end position="453"/>
    </location>
</feature>
<feature type="region of interest" description="Disordered" evidence="2">
    <location>
        <begin position="669"/>
        <end position="708"/>
    </location>
</feature>
<feature type="region of interest" description="Disordered" evidence="2">
    <location>
        <begin position="1530"/>
        <end position="1579"/>
    </location>
</feature>
<evidence type="ECO:0008006" key="5">
    <source>
        <dbReference type="Google" id="ProtNLM"/>
    </source>
</evidence>
<feature type="compositionally biased region" description="Low complexity" evidence="2">
    <location>
        <begin position="636"/>
        <end position="649"/>
    </location>
</feature>
<feature type="compositionally biased region" description="Basic and acidic residues" evidence="2">
    <location>
        <begin position="586"/>
        <end position="599"/>
    </location>
</feature>
<feature type="compositionally biased region" description="Low complexity" evidence="2">
    <location>
        <begin position="152"/>
        <end position="171"/>
    </location>
</feature>
<feature type="compositionally biased region" description="Basic and acidic residues" evidence="2">
    <location>
        <begin position="141"/>
        <end position="151"/>
    </location>
</feature>
<evidence type="ECO:0000313" key="4">
    <source>
        <dbReference type="Proteomes" id="UP001165090"/>
    </source>
</evidence>
<dbReference type="PANTHER" id="PTHR23159:SF31">
    <property type="entry name" value="CENTROSOME-ASSOCIATED PROTEIN CEP250 ISOFORM X1"/>
    <property type="match status" value="1"/>
</dbReference>
<feature type="compositionally biased region" description="Low complexity" evidence="2">
    <location>
        <begin position="278"/>
        <end position="299"/>
    </location>
</feature>
<feature type="region of interest" description="Disordered" evidence="2">
    <location>
        <begin position="141"/>
        <end position="171"/>
    </location>
</feature>
<feature type="region of interest" description="Disordered" evidence="2">
    <location>
        <begin position="1773"/>
        <end position="1794"/>
    </location>
</feature>
<sequence length="1838" mass="189925">MAPKPKVADLEAKLKAKEADLEAAQSALVKAEASRAKLKQYLEAFREQAISTTEIINRFKNLQQDYDSLQEKYQQLQQERKHPPTAATETGALPHDEGAGASGPDLAVASLEERLREEQQRGQQLQERCARLQEEQQAAVREAEQLRREHQQQLQSQGVSGSAAGSKKQQDIQQSVQKLLQQLQQEQRLNSELRNQLESALQQQQLLQLQAGESPVGGSAAAPRVGVAASSLPLGEAGKAPATTGVAAAVAHTQAIARKTAGGTSATTASRRRRVGGDDTSAVGSAAGSAAITSGSDSDSGGDGTRRCDGGGNLGRASRGQHRREWEIAAAQSRWKAAEAALEVTRREVEELRRREAAQKIEMDQLQAQLQALQALVSEHAAALKRQSVHLQQHDANLQRHELQLERHGSELQRHDSHMRECNNHLQRHGLQLEQHRDELQHQRHELVNVREGHSAETAAVWGQLEGVVAQLRGIHRTHSILRLAFGSSDAGCSAGDGSVDDHGCPGTGALNDASGQPNAGRLLPAPRAACRDGFGAPQAVRGETGAAAAVCAGPFSKKELLPQTQRVIQVAIDGGVAAPPGAPSEDDKAGGEQEQAEHHRCKRRRLEESDVATKGHADAVGMQPGRVVAKEYLPQQQQQQGQQQQHQGPTVHAHAVTVALRSDVVDASAEGKDLKRPAAAAPAGDACGETPTHRQGRGRPRKERTPSELLSTLLDGKATGAGNLTKVAAATARRAAAAIQANTLQPMPLASAICSAILRCSRDLVGVTAAANADSGTVLPPPLATAVDGLTTNTARSERGSGSRARGAVAAAAALGGSGGFLSLLLPSGRSRGHGGPGAATATAAGFGAVTLSDALTCLWCEPVEQQRQLVKWLLQVVGDTDRILGDEMTVGRGNGDSAAAVRAAVETQGGDGSDGVEALRKLPSSHASLRAAADASPLATVGSTGGTEIGAAAAVVEAEAREQPRSLQVSETSPSKEPMALLGSLVAQQLNTVACYPLEDGSPSAEAGEAADGDGLQGTVFVHGGGNGGAGEMPQGGGKGTEAVMGGTGAGGATRAPSLAQRCAAAYALGQLFRMYRDREGYQSTALELLHVTANACISNAPFNSGTTTAIAANRGCGQQPAIPASCPSEAVTTSRPTAHQTTGACADCSLVPLCCLLVGWPQALSSPLLSTSALPAQVQADSQISPARAETAAPPDHADVSERRPPLPISTDLGAAQGPRVGAPHAHVATGGRKAGGGLYEGPDDDRDILEDLFGDVESEAPHLPPRMGSDLQEMADASVWADPAWEAQLVLEPLGMAIATCGQLLALERLVECCIGGSTSMCSSIEGAAGCTDANSNGLQPTVTTSTVPHQSSSGSVLNGRLGSPVALDGHAEAVAAAVLLRALWEQHQQPPKGPGDQKPVGLLLPGVEEVLIAVGAIQTAMSSAAAVTAIEATREKGCRGSTDATVGLQSLANTRGFSKCRGGVGVGVEVGGKGRGSVGVDEDPSAVLAAALARAHFAISELASRLMGLLLTVMMERQQLRSRRHAHIEMQRQQEQQRYPPVDRAPGEEPSAAAAHCPSGSPEGPSHSRVLSTLMPPSGGAEAAYVANLRQALLLTCHLLPHEQVYDRVLRQLALWLYPGGPVAISSAVGSQQRKRSHEAVLLATATATATAMAGGLLADGNDGPAAAADTAASAAGSPLMVLGMEAADVPVWTARPRSGLPLPTADGTVATVDAASAARVAVGRALPCPEACSLDLETVRLVLEVIKDIACQVLGCSANYHGREQPFVPASPSASPSPSAPSPVPTTGSGTNAALQALLVSLACSSLCESLAGLLPALLQREMWGEDLVAAD</sequence>
<keyword evidence="4" id="KW-1185">Reference proteome</keyword>
<organism evidence="3 4">
    <name type="scientific">Volvox africanus</name>
    <dbReference type="NCBI Taxonomy" id="51714"/>
    <lineage>
        <taxon>Eukaryota</taxon>
        <taxon>Viridiplantae</taxon>
        <taxon>Chlorophyta</taxon>
        <taxon>core chlorophytes</taxon>
        <taxon>Chlorophyceae</taxon>
        <taxon>CS clade</taxon>
        <taxon>Chlamydomonadales</taxon>
        <taxon>Volvocaceae</taxon>
        <taxon>Volvox</taxon>
    </lineage>
</organism>
<evidence type="ECO:0000256" key="2">
    <source>
        <dbReference type="SAM" id="MobiDB-lite"/>
    </source>
</evidence>
<comment type="caution">
    <text evidence="3">The sequence shown here is derived from an EMBL/GenBank/DDBJ whole genome shotgun (WGS) entry which is preliminary data.</text>
</comment>
<name>A0ABQ5S3D5_9CHLO</name>
<proteinExistence type="predicted"/>
<keyword evidence="1" id="KW-0175">Coiled coil</keyword>
<feature type="region of interest" description="Disordered" evidence="2">
    <location>
        <begin position="634"/>
        <end position="653"/>
    </location>
</feature>
<dbReference type="Proteomes" id="UP001165090">
    <property type="component" value="Unassembled WGS sequence"/>
</dbReference>
<feature type="compositionally biased region" description="Basic and acidic residues" evidence="2">
    <location>
        <begin position="606"/>
        <end position="618"/>
    </location>
</feature>
<feature type="region of interest" description="Disordered" evidence="2">
    <location>
        <begin position="1183"/>
        <end position="1242"/>
    </location>
</feature>
<feature type="region of interest" description="Disordered" evidence="2">
    <location>
        <begin position="259"/>
        <end position="324"/>
    </location>
</feature>
<accession>A0ABQ5S3D5</accession>
<reference evidence="3 4" key="1">
    <citation type="journal article" date="2023" name="IScience">
        <title>Expanded male sex-determining region conserved during the evolution of homothallism in the green alga Volvox.</title>
        <authorList>
            <person name="Yamamoto K."/>
            <person name="Matsuzaki R."/>
            <person name="Mahakham W."/>
            <person name="Heman W."/>
            <person name="Sekimoto H."/>
            <person name="Kawachi M."/>
            <person name="Minakuchi Y."/>
            <person name="Toyoda A."/>
            <person name="Nozaki H."/>
        </authorList>
    </citation>
    <scope>NUCLEOTIDE SEQUENCE [LARGE SCALE GENOMIC DNA]</scope>
    <source>
        <strain evidence="3 4">NIES-4468</strain>
    </source>
</reference>
<feature type="non-terminal residue" evidence="3">
    <location>
        <position position="1838"/>
    </location>
</feature>
<feature type="region of interest" description="Disordered" evidence="2">
    <location>
        <begin position="70"/>
        <end position="104"/>
    </location>
</feature>
<feature type="compositionally biased region" description="Low complexity" evidence="2">
    <location>
        <begin position="1774"/>
        <end position="1783"/>
    </location>
</feature>
<feature type="compositionally biased region" description="Low complexity" evidence="2">
    <location>
        <begin position="259"/>
        <end position="269"/>
    </location>
</feature>
<feature type="compositionally biased region" description="Basic and acidic residues" evidence="2">
    <location>
        <begin position="1199"/>
        <end position="1208"/>
    </location>
</feature>
<gene>
    <name evidence="3" type="ORF">VaNZ11_007490</name>
</gene>